<evidence type="ECO:0000313" key="7">
    <source>
        <dbReference type="EMBL" id="CAB4707748.1"/>
    </source>
</evidence>
<dbReference type="InterPro" id="IPR013341">
    <property type="entry name" value="Mandelate_racemase_N_dom"/>
</dbReference>
<proteinExistence type="inferred from homology"/>
<dbReference type="InterPro" id="IPR036849">
    <property type="entry name" value="Enolase-like_C_sf"/>
</dbReference>
<evidence type="ECO:0000259" key="6">
    <source>
        <dbReference type="SMART" id="SM00922"/>
    </source>
</evidence>
<dbReference type="EMBL" id="CAEZXP010000008">
    <property type="protein sequence ID" value="CAB4707748.1"/>
    <property type="molecule type" value="Genomic_DNA"/>
</dbReference>
<dbReference type="InterPro" id="IPR029065">
    <property type="entry name" value="Enolase_C-like"/>
</dbReference>
<dbReference type="InterPro" id="IPR018110">
    <property type="entry name" value="Mandel_Rmase/mucon_lact_enz_CS"/>
</dbReference>
<gene>
    <name evidence="7" type="ORF">UFOPK2399_01786</name>
</gene>
<evidence type="ECO:0000256" key="2">
    <source>
        <dbReference type="ARBA" id="ARBA00008031"/>
    </source>
</evidence>
<dbReference type="GO" id="GO:0009063">
    <property type="term" value="P:amino acid catabolic process"/>
    <property type="evidence" value="ECO:0007669"/>
    <property type="project" value="InterPro"/>
</dbReference>
<name>A0A6J6QFZ9_9ZZZZ</name>
<dbReference type="GO" id="GO:0046872">
    <property type="term" value="F:metal ion binding"/>
    <property type="evidence" value="ECO:0007669"/>
    <property type="project" value="UniProtKB-KW"/>
</dbReference>
<dbReference type="PROSITE" id="PS00908">
    <property type="entry name" value="MR_MLE_1"/>
    <property type="match status" value="1"/>
</dbReference>
<evidence type="ECO:0000256" key="4">
    <source>
        <dbReference type="ARBA" id="ARBA00022842"/>
    </source>
</evidence>
<reference evidence="7" key="1">
    <citation type="submission" date="2020-05" db="EMBL/GenBank/DDBJ databases">
        <authorList>
            <person name="Chiriac C."/>
            <person name="Salcher M."/>
            <person name="Ghai R."/>
            <person name="Kavagutti S V."/>
        </authorList>
    </citation>
    <scope>NUCLEOTIDE SEQUENCE</scope>
</reference>
<dbReference type="SUPFAM" id="SSF51604">
    <property type="entry name" value="Enolase C-terminal domain-like"/>
    <property type="match status" value="1"/>
</dbReference>
<dbReference type="Pfam" id="PF13378">
    <property type="entry name" value="MR_MLE_C"/>
    <property type="match status" value="1"/>
</dbReference>
<dbReference type="SFLD" id="SFLDG00180">
    <property type="entry name" value="muconate_cycloisomerase"/>
    <property type="match status" value="1"/>
</dbReference>
<dbReference type="InterPro" id="IPR029017">
    <property type="entry name" value="Enolase-like_N"/>
</dbReference>
<comment type="cofactor">
    <cofactor evidence="1">
        <name>Mg(2+)</name>
        <dbReference type="ChEBI" id="CHEBI:18420"/>
    </cofactor>
</comment>
<keyword evidence="5" id="KW-0413">Isomerase</keyword>
<evidence type="ECO:0000256" key="5">
    <source>
        <dbReference type="ARBA" id="ARBA00023235"/>
    </source>
</evidence>
<dbReference type="InterPro" id="IPR013342">
    <property type="entry name" value="Mandelate_racemase_C"/>
</dbReference>
<dbReference type="Gene3D" id="3.20.20.120">
    <property type="entry name" value="Enolase-like C-terminal domain"/>
    <property type="match status" value="1"/>
</dbReference>
<organism evidence="7">
    <name type="scientific">freshwater metagenome</name>
    <dbReference type="NCBI Taxonomy" id="449393"/>
    <lineage>
        <taxon>unclassified sequences</taxon>
        <taxon>metagenomes</taxon>
        <taxon>ecological metagenomes</taxon>
    </lineage>
</organism>
<dbReference type="SFLD" id="SFLDS00001">
    <property type="entry name" value="Enolase"/>
    <property type="match status" value="1"/>
</dbReference>
<sequence length="332" mass="35706">MELRAEKVTVYLAETFTIARSSEDEAEVVQVAVTHGGVTGYGEAAPIARYEESADSALAWLQHVTLGDDPWALDDIQDLLPRGEQAARAAVDAALYDLQGKLVGQPVYKLLGLRRVGPPTSWTVWLGDPDDMARRAEKAEARGFKRLKLKLGGRDGLDLERVRQVRAASSVPLMVDVNEYWTLDEALDVLPQMEIEYCEQPLPAGSPDGPELKRRSPIPIYVDEDCHTLADVAACAERAHGINIKLAKSGGIREAVKMAAAARALDLGVMLGCMVESGLGIAAGAHMASLCDHVDLDGNLLLRSDPWPGVAWEDGIQLPADAPGLGVERAAT</sequence>
<feature type="domain" description="Mandelate racemase/muconate lactonizing enzyme C-terminal" evidence="6">
    <location>
        <begin position="129"/>
        <end position="219"/>
    </location>
</feature>
<dbReference type="InterPro" id="IPR034593">
    <property type="entry name" value="DgoD-like"/>
</dbReference>
<accession>A0A6J6QFZ9</accession>
<protein>
    <submittedName>
        <fullName evidence="7">Unannotated protein</fullName>
    </submittedName>
</protein>
<dbReference type="SMART" id="SM00922">
    <property type="entry name" value="MR_MLE"/>
    <property type="match status" value="1"/>
</dbReference>
<dbReference type="PANTHER" id="PTHR48080">
    <property type="entry name" value="D-GALACTONATE DEHYDRATASE-RELATED"/>
    <property type="match status" value="1"/>
</dbReference>
<evidence type="ECO:0000256" key="3">
    <source>
        <dbReference type="ARBA" id="ARBA00022723"/>
    </source>
</evidence>
<dbReference type="AlphaFoldDB" id="A0A6J6QFZ9"/>
<keyword evidence="4" id="KW-0460">Magnesium</keyword>
<dbReference type="CDD" id="cd03319">
    <property type="entry name" value="L-Ala-DL-Glu_epimerase"/>
    <property type="match status" value="1"/>
</dbReference>
<dbReference type="SUPFAM" id="SSF54826">
    <property type="entry name" value="Enolase N-terminal domain-like"/>
    <property type="match status" value="1"/>
</dbReference>
<comment type="similarity">
    <text evidence="2">Belongs to the mandelate racemase/muconate lactonizing enzyme family.</text>
</comment>
<dbReference type="InterPro" id="IPR034603">
    <property type="entry name" value="Dipeptide_epimerase"/>
</dbReference>
<dbReference type="GO" id="GO:0016855">
    <property type="term" value="F:racemase and epimerase activity, acting on amino acids and derivatives"/>
    <property type="evidence" value="ECO:0007669"/>
    <property type="project" value="InterPro"/>
</dbReference>
<evidence type="ECO:0000256" key="1">
    <source>
        <dbReference type="ARBA" id="ARBA00001946"/>
    </source>
</evidence>
<keyword evidence="3" id="KW-0479">Metal-binding</keyword>
<dbReference type="Pfam" id="PF02746">
    <property type="entry name" value="MR_MLE_N"/>
    <property type="match status" value="1"/>
</dbReference>
<dbReference type="Gene3D" id="3.30.390.10">
    <property type="entry name" value="Enolase-like, N-terminal domain"/>
    <property type="match status" value="1"/>
</dbReference>
<dbReference type="PANTHER" id="PTHR48080:SF3">
    <property type="entry name" value="ENOLASE SUPERFAMILY MEMBER DDB_G0284701"/>
    <property type="match status" value="1"/>
</dbReference>